<dbReference type="AlphaFoldDB" id="A0A5C5TYN5"/>
<keyword evidence="1 4" id="KW-0808">Transferase</keyword>
<name>A0A5C5TYN5_9GAMM</name>
<dbReference type="PANTHER" id="PTHR10605">
    <property type="entry name" value="HEPARAN SULFATE SULFOTRANSFERASE"/>
    <property type="match status" value="1"/>
</dbReference>
<protein>
    <submittedName>
        <fullName evidence="4">Sulfotransferase domain-containing protein</fullName>
    </submittedName>
</protein>
<evidence type="ECO:0000256" key="1">
    <source>
        <dbReference type="ARBA" id="ARBA00022679"/>
    </source>
</evidence>
<organism evidence="4 5">
    <name type="scientific">Luteimonas marina</name>
    <dbReference type="NCBI Taxonomy" id="488485"/>
    <lineage>
        <taxon>Bacteria</taxon>
        <taxon>Pseudomonadati</taxon>
        <taxon>Pseudomonadota</taxon>
        <taxon>Gammaproteobacteria</taxon>
        <taxon>Lysobacterales</taxon>
        <taxon>Lysobacteraceae</taxon>
        <taxon>Luteimonas</taxon>
    </lineage>
</organism>
<dbReference type="InterPro" id="IPR027417">
    <property type="entry name" value="P-loop_NTPase"/>
</dbReference>
<reference evidence="4 5" key="1">
    <citation type="journal article" date="2008" name="Int. J. Syst. Evol. Microbiol.">
        <title>Luteimonas marina sp. nov., isolated from seawater.</title>
        <authorList>
            <person name="Baik K.S."/>
            <person name="Park S.C."/>
            <person name="Kim M.S."/>
            <person name="Kim E.M."/>
            <person name="Park C."/>
            <person name="Chun J."/>
            <person name="Seong C.N."/>
        </authorList>
    </citation>
    <scope>NUCLEOTIDE SEQUENCE [LARGE SCALE GENOMIC DNA]</scope>
    <source>
        <strain evidence="4 5">FR1330</strain>
    </source>
</reference>
<dbReference type="Gene3D" id="3.40.50.300">
    <property type="entry name" value="P-loop containing nucleotide triphosphate hydrolases"/>
    <property type="match status" value="1"/>
</dbReference>
<evidence type="ECO:0000313" key="4">
    <source>
        <dbReference type="EMBL" id="TWT18629.1"/>
    </source>
</evidence>
<feature type="domain" description="Sulfotransferase" evidence="3">
    <location>
        <begin position="9"/>
        <end position="206"/>
    </location>
</feature>
<dbReference type="GO" id="GO:0008146">
    <property type="term" value="F:sulfotransferase activity"/>
    <property type="evidence" value="ECO:0007669"/>
    <property type="project" value="InterPro"/>
</dbReference>
<sequence length="262" mass="30079">MTMAPRVSFVIGGVQKGGTTALARFVGCHPRVALPLDKEAHLFDDAGFDERWSPAEVDARYAAHFAPEPGADLFGDATPIYILHPRLVRRIAAYNPAMKWILILRHPIERAVSQYHMERSKGREHLPFWLALLRERGRLRGHGDDVTRDSPLSKHSYRLRGDYARQLDVLYRCFAPEQVLVLRNEDLARTPDAVMDRLWRFLGIEAPPRPAYGRVFEGGYAPLPRSSLRWRFYEWMFRRELDEQSRRYGLDWTGPAPGEGGG</sequence>
<evidence type="ECO:0000259" key="3">
    <source>
        <dbReference type="Pfam" id="PF00685"/>
    </source>
</evidence>
<dbReference type="Proteomes" id="UP000319980">
    <property type="component" value="Unassembled WGS sequence"/>
</dbReference>
<dbReference type="EMBL" id="VOHK01000006">
    <property type="protein sequence ID" value="TWT18629.1"/>
    <property type="molecule type" value="Genomic_DNA"/>
</dbReference>
<evidence type="ECO:0000256" key="2">
    <source>
        <dbReference type="ARBA" id="ARBA00023180"/>
    </source>
</evidence>
<dbReference type="InterPro" id="IPR037359">
    <property type="entry name" value="NST/OST"/>
</dbReference>
<comment type="caution">
    <text evidence="4">The sequence shown here is derived from an EMBL/GenBank/DDBJ whole genome shotgun (WGS) entry which is preliminary data.</text>
</comment>
<dbReference type="PANTHER" id="PTHR10605:SF56">
    <property type="entry name" value="BIFUNCTIONAL HEPARAN SULFATE N-DEACETYLASE_N-SULFOTRANSFERASE"/>
    <property type="match status" value="1"/>
</dbReference>
<dbReference type="InterPro" id="IPR000863">
    <property type="entry name" value="Sulfotransferase_dom"/>
</dbReference>
<keyword evidence="2" id="KW-0325">Glycoprotein</keyword>
<evidence type="ECO:0000313" key="5">
    <source>
        <dbReference type="Proteomes" id="UP000319980"/>
    </source>
</evidence>
<gene>
    <name evidence="4" type="ORF">FQY83_14730</name>
</gene>
<keyword evidence="5" id="KW-1185">Reference proteome</keyword>
<proteinExistence type="predicted"/>
<dbReference type="Pfam" id="PF00685">
    <property type="entry name" value="Sulfotransfer_1"/>
    <property type="match status" value="1"/>
</dbReference>
<accession>A0A5C5TYN5</accession>
<dbReference type="SUPFAM" id="SSF52540">
    <property type="entry name" value="P-loop containing nucleoside triphosphate hydrolases"/>
    <property type="match status" value="1"/>
</dbReference>